<evidence type="ECO:0000256" key="2">
    <source>
        <dbReference type="ARBA" id="ARBA00009295"/>
    </source>
</evidence>
<feature type="transmembrane region" description="Helical" evidence="14">
    <location>
        <begin position="180"/>
        <end position="201"/>
    </location>
</feature>
<keyword evidence="12 13" id="KW-0275">Fatty acid biosynthesis</keyword>
<keyword evidence="10" id="KW-0443">Lipid metabolism</keyword>
<evidence type="ECO:0000259" key="15">
    <source>
        <dbReference type="Pfam" id="PF00487"/>
    </source>
</evidence>
<keyword evidence="11 14" id="KW-0472">Membrane</keyword>
<keyword evidence="7 14" id="KW-1133">Transmembrane helix</keyword>
<dbReference type="GO" id="GO:0005506">
    <property type="term" value="F:iron ion binding"/>
    <property type="evidence" value="ECO:0007669"/>
    <property type="project" value="TreeGrafter"/>
</dbReference>
<dbReference type="EMBL" id="MT318057">
    <property type="protein sequence ID" value="QLI61971.1"/>
    <property type="molecule type" value="mRNA"/>
</dbReference>
<evidence type="ECO:0000256" key="1">
    <source>
        <dbReference type="ARBA" id="ARBA00004141"/>
    </source>
</evidence>
<dbReference type="CDD" id="cd03505">
    <property type="entry name" value="Delta9-FADS-like"/>
    <property type="match status" value="1"/>
</dbReference>
<feature type="domain" description="Fatty acid desaturase" evidence="15">
    <location>
        <begin position="60"/>
        <end position="267"/>
    </location>
</feature>
<evidence type="ECO:0000256" key="10">
    <source>
        <dbReference type="ARBA" id="ARBA00023098"/>
    </source>
</evidence>
<feature type="transmembrane region" description="Helical" evidence="14">
    <location>
        <begin position="65"/>
        <end position="86"/>
    </location>
</feature>
<comment type="cofactor">
    <cofactor evidence="13">
        <name>Fe(2+)</name>
        <dbReference type="ChEBI" id="CHEBI:29033"/>
    </cofactor>
</comment>
<dbReference type="PANTHER" id="PTHR11351:SF31">
    <property type="entry name" value="DESATURASE 1, ISOFORM A-RELATED"/>
    <property type="match status" value="1"/>
</dbReference>
<evidence type="ECO:0000256" key="14">
    <source>
        <dbReference type="SAM" id="Phobius"/>
    </source>
</evidence>
<accession>A0A7D5UMJ6</accession>
<evidence type="ECO:0000256" key="8">
    <source>
        <dbReference type="ARBA" id="ARBA00023002"/>
    </source>
</evidence>
<dbReference type="InterPro" id="IPR005804">
    <property type="entry name" value="FA_desaturase_dom"/>
</dbReference>
<dbReference type="PRINTS" id="PR00075">
    <property type="entry name" value="FACDDSATRASE"/>
</dbReference>
<keyword evidence="4 13" id="KW-0812">Transmembrane</keyword>
<name>A0A7D5UMJ6_9NEOP</name>
<reference evidence="16" key="1">
    <citation type="journal article" date="2020" name="PLoS ONE">
        <title>Identification of putative Type-I sex pheromone biosynthesis-related genes expressed in the female pheromone gland of Streltzoviella insularis.</title>
        <authorList>
            <person name="Yang Y"/>
            <person name="Tao J Zong.S."/>
        </authorList>
    </citation>
    <scope>NUCLEOTIDE SEQUENCE</scope>
</reference>
<comment type="similarity">
    <text evidence="2 13">Belongs to the fatty acid desaturase type 1 family.</text>
</comment>
<evidence type="ECO:0000256" key="9">
    <source>
        <dbReference type="ARBA" id="ARBA00023004"/>
    </source>
</evidence>
<dbReference type="InterPro" id="IPR015876">
    <property type="entry name" value="Acyl-CoA_DS"/>
</dbReference>
<evidence type="ECO:0000256" key="4">
    <source>
        <dbReference type="ARBA" id="ARBA00022692"/>
    </source>
</evidence>
<dbReference type="InterPro" id="IPR001522">
    <property type="entry name" value="FADS-1_CS"/>
</dbReference>
<evidence type="ECO:0000256" key="7">
    <source>
        <dbReference type="ARBA" id="ARBA00022989"/>
    </source>
</evidence>
<reference evidence="16" key="2">
    <citation type="submission" date="2020-04" db="EMBL/GenBank/DDBJ databases">
        <authorList>
            <person name="Yang Y."/>
        </authorList>
    </citation>
    <scope>NUCLEOTIDE SEQUENCE</scope>
</reference>
<dbReference type="PANTHER" id="PTHR11351">
    <property type="entry name" value="ACYL-COA DESATURASE"/>
    <property type="match status" value="1"/>
</dbReference>
<feature type="transmembrane region" description="Helical" evidence="14">
    <location>
        <begin position="38"/>
        <end position="59"/>
    </location>
</feature>
<keyword evidence="6" id="KW-0276">Fatty acid metabolism</keyword>
<dbReference type="PROSITE" id="PS00476">
    <property type="entry name" value="FATTY_ACID_DESATUR_1"/>
    <property type="match status" value="1"/>
</dbReference>
<evidence type="ECO:0000256" key="12">
    <source>
        <dbReference type="ARBA" id="ARBA00023160"/>
    </source>
</evidence>
<evidence type="ECO:0000313" key="16">
    <source>
        <dbReference type="EMBL" id="QLI61971.1"/>
    </source>
</evidence>
<dbReference type="Pfam" id="PF00487">
    <property type="entry name" value="FA_desaturase"/>
    <property type="match status" value="1"/>
</dbReference>
<comment type="domain">
    <text evidence="13">The histidine box domains are involved in binding the catalytic metal ions.</text>
</comment>
<organism evidence="16">
    <name type="scientific">Streltzoviella insularis</name>
    <dbReference type="NCBI Taxonomy" id="1206366"/>
    <lineage>
        <taxon>Eukaryota</taxon>
        <taxon>Metazoa</taxon>
        <taxon>Ecdysozoa</taxon>
        <taxon>Arthropoda</taxon>
        <taxon>Hexapoda</taxon>
        <taxon>Insecta</taxon>
        <taxon>Pterygota</taxon>
        <taxon>Neoptera</taxon>
        <taxon>Endopterygota</taxon>
        <taxon>Lepidoptera</taxon>
        <taxon>Glossata</taxon>
        <taxon>Ditrysia</taxon>
        <taxon>Cossoidea</taxon>
        <taxon>Cossidae</taxon>
        <taxon>Cossinae</taxon>
        <taxon>Streltzoviella</taxon>
    </lineage>
</organism>
<keyword evidence="3 13" id="KW-0444">Lipid biosynthesis</keyword>
<dbReference type="GO" id="GO:0005789">
    <property type="term" value="C:endoplasmic reticulum membrane"/>
    <property type="evidence" value="ECO:0007669"/>
    <property type="project" value="TreeGrafter"/>
</dbReference>
<keyword evidence="5" id="KW-0479">Metal-binding</keyword>
<comment type="subcellular location">
    <subcellularLocation>
        <location evidence="1">Membrane</location>
        <topology evidence="1">Multi-pass membrane protein</topology>
    </subcellularLocation>
</comment>
<dbReference type="GO" id="GO:0004768">
    <property type="term" value="F:stearoyl-CoA 9-desaturase activity"/>
    <property type="evidence" value="ECO:0007669"/>
    <property type="project" value="TreeGrafter"/>
</dbReference>
<evidence type="ECO:0000256" key="13">
    <source>
        <dbReference type="RuleBase" id="RU000581"/>
    </source>
</evidence>
<keyword evidence="9" id="KW-0408">Iron</keyword>
<sequence length="338" mass="38791">MAPNTEKNNAVLQEVNGLEKLVAPQAAPRKFDIVYQNLITFGYWHVAAIYGIFLCFTSAKWATILFAFFLFVVATIGLTAGAHRLWSHKSYKAKLPLQIILMVMNSIAFQNTATNWVRDHRLHHKFSDTDADPHNATRGLFYSHVGWLLVKKHPEVKKRGKLIDMSDIYDNPVLRFQAKYAVPFIGAVCFVLPTLIPMYFWGESLNNAWHINMLRYVCNLNVTFLVASAAHSWGYKPYDKNILPTDKVATFIVTLGEGFHNYHHVFPWDYRSAELGNTFNPTTKFIDFFARIGWAYDLKTVSDELIRSRVKLTGDGTNLWGWDDEDMAEVLKDDDKML</sequence>
<feature type="transmembrane region" description="Helical" evidence="14">
    <location>
        <begin position="213"/>
        <end position="233"/>
    </location>
</feature>
<evidence type="ECO:0000256" key="3">
    <source>
        <dbReference type="ARBA" id="ARBA00022516"/>
    </source>
</evidence>
<evidence type="ECO:0000256" key="6">
    <source>
        <dbReference type="ARBA" id="ARBA00022832"/>
    </source>
</evidence>
<evidence type="ECO:0000256" key="11">
    <source>
        <dbReference type="ARBA" id="ARBA00023136"/>
    </source>
</evidence>
<dbReference type="GO" id="GO:0006636">
    <property type="term" value="P:unsaturated fatty acid biosynthetic process"/>
    <property type="evidence" value="ECO:0007669"/>
    <property type="project" value="TreeGrafter"/>
</dbReference>
<evidence type="ECO:0000256" key="5">
    <source>
        <dbReference type="ARBA" id="ARBA00022723"/>
    </source>
</evidence>
<proteinExistence type="evidence at transcript level"/>
<dbReference type="AlphaFoldDB" id="A0A7D5UMJ6"/>
<protein>
    <submittedName>
        <fullName evidence="16">Desaturase 16</fullName>
    </submittedName>
</protein>
<keyword evidence="8 13" id="KW-0560">Oxidoreductase</keyword>